<dbReference type="AlphaFoldDB" id="A0A284VJV1"/>
<dbReference type="InterPro" id="IPR011008">
    <property type="entry name" value="Dimeric_a/b-barrel"/>
</dbReference>
<dbReference type="EMBL" id="FZMP01000028">
    <property type="protein sequence ID" value="SNQ59566.1"/>
    <property type="molecule type" value="Genomic_DNA"/>
</dbReference>
<keyword evidence="3" id="KW-1185">Reference proteome</keyword>
<dbReference type="OrthoDB" id="104933at2157"/>
<dbReference type="SUPFAM" id="SSF54909">
    <property type="entry name" value="Dimeric alpha+beta barrel"/>
    <property type="match status" value="1"/>
</dbReference>
<dbReference type="Gene3D" id="3.30.70.100">
    <property type="match status" value="1"/>
</dbReference>
<accession>A0A284VJV1</accession>
<evidence type="ECO:0000313" key="2">
    <source>
        <dbReference type="EMBL" id="SNQ59566.1"/>
    </source>
</evidence>
<protein>
    <recommendedName>
        <fullName evidence="1">ABM domain-containing protein</fullName>
    </recommendedName>
</protein>
<gene>
    <name evidence="2" type="ORF">MNV_1230007</name>
</gene>
<organism evidence="2 3">
    <name type="scientific">Candidatus Methanoperedens nitratireducens</name>
    <dbReference type="NCBI Taxonomy" id="1392998"/>
    <lineage>
        <taxon>Archaea</taxon>
        <taxon>Methanobacteriati</taxon>
        <taxon>Methanobacteriota</taxon>
        <taxon>Stenosarchaea group</taxon>
        <taxon>Methanomicrobia</taxon>
        <taxon>Methanosarcinales</taxon>
        <taxon>ANME-2 cluster</taxon>
        <taxon>Candidatus Methanoperedentaceae</taxon>
        <taxon>Candidatus Methanoperedens</taxon>
    </lineage>
</organism>
<sequence>MFVNIIEFPPIKRGKDEEFREWFAWSNSVYEKFNGFISRRLLKPTRGKKNYAAIVEHENEDTFMAMHTSEERQKAWKKVEPLLEGSPAPNFYNVIIAAEKKK</sequence>
<evidence type="ECO:0000259" key="1">
    <source>
        <dbReference type="Pfam" id="PF03992"/>
    </source>
</evidence>
<dbReference type="RefSeq" id="WP_096203919.1">
    <property type="nucleotide sequence ID" value="NZ_FZMP01000028.1"/>
</dbReference>
<dbReference type="Proteomes" id="UP000218615">
    <property type="component" value="Unassembled WGS sequence"/>
</dbReference>
<reference evidence="3" key="1">
    <citation type="submission" date="2017-06" db="EMBL/GenBank/DDBJ databases">
        <authorList>
            <person name="Cremers G."/>
        </authorList>
    </citation>
    <scope>NUCLEOTIDE SEQUENCE [LARGE SCALE GENOMIC DNA]</scope>
</reference>
<evidence type="ECO:0000313" key="3">
    <source>
        <dbReference type="Proteomes" id="UP000218615"/>
    </source>
</evidence>
<name>A0A284VJV1_9EURY</name>
<feature type="domain" description="ABM" evidence="1">
    <location>
        <begin position="1"/>
        <end position="75"/>
    </location>
</feature>
<dbReference type="InterPro" id="IPR007138">
    <property type="entry name" value="ABM_dom"/>
</dbReference>
<proteinExistence type="predicted"/>
<dbReference type="Pfam" id="PF03992">
    <property type="entry name" value="ABM"/>
    <property type="match status" value="1"/>
</dbReference>